<keyword evidence="1" id="KW-0805">Transcription regulation</keyword>
<dbReference type="InterPro" id="IPR036271">
    <property type="entry name" value="Tet_transcr_reg_TetR-rel_C_sf"/>
</dbReference>
<keyword evidence="7" id="KW-1185">Reference proteome</keyword>
<name>A0A4Y6U8N9_9PROT</name>
<protein>
    <submittedName>
        <fullName evidence="6">TetR/AcrR family transcriptional regulator</fullName>
    </submittedName>
</protein>
<keyword evidence="3" id="KW-0804">Transcription</keyword>
<dbReference type="OrthoDB" id="9795242at2"/>
<dbReference type="InterPro" id="IPR009057">
    <property type="entry name" value="Homeodomain-like_sf"/>
</dbReference>
<evidence type="ECO:0000256" key="3">
    <source>
        <dbReference type="ARBA" id="ARBA00023163"/>
    </source>
</evidence>
<dbReference type="Gene3D" id="1.10.357.10">
    <property type="entry name" value="Tetracycline Repressor, domain 2"/>
    <property type="match status" value="1"/>
</dbReference>
<dbReference type="SUPFAM" id="SSF46689">
    <property type="entry name" value="Homeodomain-like"/>
    <property type="match status" value="1"/>
</dbReference>
<evidence type="ECO:0000313" key="7">
    <source>
        <dbReference type="Proteomes" id="UP000318709"/>
    </source>
</evidence>
<dbReference type="KEGG" id="swf:E3E12_03130"/>
<feature type="DNA-binding region" description="H-T-H motif" evidence="4">
    <location>
        <begin position="73"/>
        <end position="92"/>
    </location>
</feature>
<dbReference type="PANTHER" id="PTHR47506">
    <property type="entry name" value="TRANSCRIPTIONAL REGULATORY PROTEIN"/>
    <property type="match status" value="1"/>
</dbReference>
<sequence length="236" mass="26171">MLYPFQASRRKRRGRPNHWTPLAELGRSMIGTRSVSVHFAQACSLARPRTFDENDVLLKALDVFKAKGFKATSLAELLTATQLSRSSFYSCFGSKRQLFMRAFEANRQARLSRLAHFLDGTPDVRQGVKDFFQALLEPPQATSAQCLSCTESAALAPHDDVMRSMLERDRKGLEDKLTAALERGQANHTINQAAPARSLAQALLVLYQGVQVMRRTGMALPVLREAVVVSLAILAP</sequence>
<dbReference type="AlphaFoldDB" id="A0A4Y6U8N9"/>
<dbReference type="PROSITE" id="PS50977">
    <property type="entry name" value="HTH_TETR_2"/>
    <property type="match status" value="1"/>
</dbReference>
<evidence type="ECO:0000256" key="1">
    <source>
        <dbReference type="ARBA" id="ARBA00023015"/>
    </source>
</evidence>
<dbReference type="InterPro" id="IPR001647">
    <property type="entry name" value="HTH_TetR"/>
</dbReference>
<dbReference type="GO" id="GO:0003677">
    <property type="term" value="F:DNA binding"/>
    <property type="evidence" value="ECO:0007669"/>
    <property type="project" value="UniProtKB-UniRule"/>
</dbReference>
<evidence type="ECO:0000313" key="6">
    <source>
        <dbReference type="EMBL" id="QDH13360.1"/>
    </source>
</evidence>
<feature type="domain" description="HTH tetR-type" evidence="5">
    <location>
        <begin position="50"/>
        <end position="110"/>
    </location>
</feature>
<organism evidence="6 7">
    <name type="scientific">Formicincola oecophyllae</name>
    <dbReference type="NCBI Taxonomy" id="2558361"/>
    <lineage>
        <taxon>Bacteria</taxon>
        <taxon>Pseudomonadati</taxon>
        <taxon>Pseudomonadota</taxon>
        <taxon>Alphaproteobacteria</taxon>
        <taxon>Acetobacterales</taxon>
        <taxon>Acetobacteraceae</taxon>
        <taxon>Formicincola</taxon>
    </lineage>
</organism>
<gene>
    <name evidence="6" type="ORF">E3E12_03130</name>
</gene>
<evidence type="ECO:0000259" key="5">
    <source>
        <dbReference type="PROSITE" id="PS50977"/>
    </source>
</evidence>
<reference evidence="6 7" key="1">
    <citation type="submission" date="2019-03" db="EMBL/GenBank/DDBJ databases">
        <title>The complete genome sequence of Swingsia_sp. F3b2 LMG30590(T).</title>
        <authorList>
            <person name="Chua K.-O."/>
            <person name="Chan K.-G."/>
            <person name="See-Too W.-S."/>
        </authorList>
    </citation>
    <scope>NUCLEOTIDE SEQUENCE [LARGE SCALE GENOMIC DNA]</scope>
    <source>
        <strain evidence="6 7">F3b2</strain>
    </source>
</reference>
<dbReference type="EMBL" id="CP038231">
    <property type="protein sequence ID" value="QDH13360.1"/>
    <property type="molecule type" value="Genomic_DNA"/>
</dbReference>
<dbReference type="PANTHER" id="PTHR47506:SF1">
    <property type="entry name" value="HTH-TYPE TRANSCRIPTIONAL REGULATOR YJDC"/>
    <property type="match status" value="1"/>
</dbReference>
<dbReference type="SUPFAM" id="SSF48498">
    <property type="entry name" value="Tetracyclin repressor-like, C-terminal domain"/>
    <property type="match status" value="1"/>
</dbReference>
<dbReference type="Proteomes" id="UP000318709">
    <property type="component" value="Chromosome"/>
</dbReference>
<evidence type="ECO:0000256" key="4">
    <source>
        <dbReference type="PROSITE-ProRule" id="PRU00335"/>
    </source>
</evidence>
<dbReference type="Pfam" id="PF00440">
    <property type="entry name" value="TetR_N"/>
    <property type="match status" value="1"/>
</dbReference>
<accession>A0A4Y6U8N9</accession>
<dbReference type="Gene3D" id="1.10.10.60">
    <property type="entry name" value="Homeodomain-like"/>
    <property type="match status" value="1"/>
</dbReference>
<proteinExistence type="predicted"/>
<keyword evidence="2 4" id="KW-0238">DNA-binding</keyword>
<evidence type="ECO:0000256" key="2">
    <source>
        <dbReference type="ARBA" id="ARBA00023125"/>
    </source>
</evidence>